<gene>
    <name evidence="2" type="ORF">ANCDUO_15867</name>
</gene>
<sequence length="74" mass="8511">METSCYLYAYPKWKICNEYTALFVDFGLPPGILEPWLDSVGHSCELITFHTLFSLCFWVFSAVFGVFMIIGRTS</sequence>
<keyword evidence="1" id="KW-0472">Membrane</keyword>
<keyword evidence="3" id="KW-1185">Reference proteome</keyword>
<feature type="transmembrane region" description="Helical" evidence="1">
    <location>
        <begin position="47"/>
        <end position="70"/>
    </location>
</feature>
<keyword evidence="1" id="KW-0812">Transmembrane</keyword>
<accession>A0A0C2G513</accession>
<reference evidence="2 3" key="1">
    <citation type="submission" date="2013-12" db="EMBL/GenBank/DDBJ databases">
        <title>Draft genome of the parsitic nematode Ancylostoma duodenale.</title>
        <authorList>
            <person name="Mitreva M."/>
        </authorList>
    </citation>
    <scope>NUCLEOTIDE SEQUENCE [LARGE SCALE GENOMIC DNA]</scope>
    <source>
        <strain evidence="2 3">Zhejiang</strain>
    </source>
</reference>
<evidence type="ECO:0000313" key="2">
    <source>
        <dbReference type="EMBL" id="KIH53989.1"/>
    </source>
</evidence>
<name>A0A0C2G513_9BILA</name>
<dbReference type="Proteomes" id="UP000054047">
    <property type="component" value="Unassembled WGS sequence"/>
</dbReference>
<dbReference type="EMBL" id="KN739951">
    <property type="protein sequence ID" value="KIH53989.1"/>
    <property type="molecule type" value="Genomic_DNA"/>
</dbReference>
<protein>
    <submittedName>
        <fullName evidence="2">Uncharacterized protein</fullName>
    </submittedName>
</protein>
<evidence type="ECO:0000313" key="3">
    <source>
        <dbReference type="Proteomes" id="UP000054047"/>
    </source>
</evidence>
<evidence type="ECO:0000256" key="1">
    <source>
        <dbReference type="SAM" id="Phobius"/>
    </source>
</evidence>
<dbReference type="AlphaFoldDB" id="A0A0C2G513"/>
<keyword evidence="1" id="KW-1133">Transmembrane helix</keyword>
<proteinExistence type="predicted"/>
<organism evidence="2 3">
    <name type="scientific">Ancylostoma duodenale</name>
    <dbReference type="NCBI Taxonomy" id="51022"/>
    <lineage>
        <taxon>Eukaryota</taxon>
        <taxon>Metazoa</taxon>
        <taxon>Ecdysozoa</taxon>
        <taxon>Nematoda</taxon>
        <taxon>Chromadorea</taxon>
        <taxon>Rhabditida</taxon>
        <taxon>Rhabditina</taxon>
        <taxon>Rhabditomorpha</taxon>
        <taxon>Strongyloidea</taxon>
        <taxon>Ancylostomatidae</taxon>
        <taxon>Ancylostomatinae</taxon>
        <taxon>Ancylostoma</taxon>
    </lineage>
</organism>